<evidence type="ECO:0000313" key="2">
    <source>
        <dbReference type="EMBL" id="AYV77089.1"/>
    </source>
</evidence>
<gene>
    <name evidence="2" type="ORF">Barrevirus11_19</name>
</gene>
<accession>A0A3G4ZUK0</accession>
<keyword evidence="1" id="KW-0812">Transmembrane</keyword>
<proteinExistence type="predicted"/>
<protein>
    <submittedName>
        <fullName evidence="2">Uncharacterized protein</fullName>
    </submittedName>
</protein>
<feature type="transmembrane region" description="Helical" evidence="1">
    <location>
        <begin position="135"/>
        <end position="160"/>
    </location>
</feature>
<evidence type="ECO:0000256" key="1">
    <source>
        <dbReference type="SAM" id="Phobius"/>
    </source>
</evidence>
<sequence length="170" mass="19179">MLFVALFLSLCSSSQLITLDKSKDIYVLTSFNANTCYTVDVNIDIYCNSVYASSPLSYISLVLKEDKYGSDIPNIISHSFGRNGIHKGTINIYNNSYVSKVIIMRGNGCYNADLDITINQFKIYTKECPIRPSGFAMMFMASCFLFMLVMIVYGICELCCCECKGLRYMH</sequence>
<keyword evidence="1" id="KW-1133">Transmembrane helix</keyword>
<dbReference type="EMBL" id="MK072008">
    <property type="protein sequence ID" value="AYV77089.1"/>
    <property type="molecule type" value="Genomic_DNA"/>
</dbReference>
<keyword evidence="1" id="KW-0472">Membrane</keyword>
<reference evidence="2" key="1">
    <citation type="submission" date="2018-10" db="EMBL/GenBank/DDBJ databases">
        <title>Hidden diversity of soil giant viruses.</title>
        <authorList>
            <person name="Schulz F."/>
            <person name="Alteio L."/>
            <person name="Goudeau D."/>
            <person name="Ryan E.M."/>
            <person name="Malmstrom R.R."/>
            <person name="Blanchard J."/>
            <person name="Woyke T."/>
        </authorList>
    </citation>
    <scope>NUCLEOTIDE SEQUENCE</scope>
    <source>
        <strain evidence="2">BAV1</strain>
    </source>
</reference>
<organism evidence="2">
    <name type="scientific">Barrevirus sp</name>
    <dbReference type="NCBI Taxonomy" id="2487763"/>
    <lineage>
        <taxon>Viruses</taxon>
        <taxon>Varidnaviria</taxon>
        <taxon>Bamfordvirae</taxon>
        <taxon>Nucleocytoviricota</taxon>
        <taxon>Megaviricetes</taxon>
        <taxon>Imitervirales</taxon>
        <taxon>Mimiviridae</taxon>
        <taxon>Klosneuvirinae</taxon>
    </lineage>
</organism>
<name>A0A3G4ZUK0_9VIRU</name>